<dbReference type="eggNOG" id="KOG4814">
    <property type="taxonomic scope" value="Eukaryota"/>
</dbReference>
<organism evidence="2 3">
    <name type="scientific">Hypocrea atroviridis (strain ATCC 20476 / IMI 206040)</name>
    <name type="common">Trichoderma atroviride</name>
    <dbReference type="NCBI Taxonomy" id="452589"/>
    <lineage>
        <taxon>Eukaryota</taxon>
        <taxon>Fungi</taxon>
        <taxon>Dikarya</taxon>
        <taxon>Ascomycota</taxon>
        <taxon>Pezizomycotina</taxon>
        <taxon>Sordariomycetes</taxon>
        <taxon>Hypocreomycetidae</taxon>
        <taxon>Hypocreales</taxon>
        <taxon>Hypocreaceae</taxon>
        <taxon>Trichoderma</taxon>
    </lineage>
</organism>
<dbReference type="PANTHER" id="PTHR40375">
    <property type="entry name" value="SPORULATION-SPECIFIC PROTEIN 22"/>
    <property type="match status" value="1"/>
</dbReference>
<dbReference type="InterPro" id="IPR039057">
    <property type="entry name" value="Spo22/ZIP4"/>
</dbReference>
<dbReference type="InterPro" id="IPR013940">
    <property type="entry name" value="Spo22/ZIP4/TEX11"/>
</dbReference>
<dbReference type="STRING" id="452589.G9NSU4"/>
<accession>G9NSU4</accession>
<comment type="caution">
    <text evidence="2">The sequence shown here is derived from an EMBL/GenBank/DDBJ whole genome shotgun (WGS) entry which is preliminary data.</text>
</comment>
<evidence type="ECO:0000313" key="3">
    <source>
        <dbReference type="Proteomes" id="UP000005426"/>
    </source>
</evidence>
<dbReference type="OMA" id="QIAYPEM"/>
<dbReference type="GO" id="GO:0090173">
    <property type="term" value="P:regulation of synaptonemal complex assembly"/>
    <property type="evidence" value="ECO:0007669"/>
    <property type="project" value="InterPro"/>
</dbReference>
<evidence type="ECO:0000313" key="2">
    <source>
        <dbReference type="EMBL" id="EHK46489.1"/>
    </source>
</evidence>
<gene>
    <name evidence="2" type="ORF">TRIATDRAFT_291661</name>
</gene>
<dbReference type="EMBL" id="ABDG02000022">
    <property type="protein sequence ID" value="EHK46489.1"/>
    <property type="molecule type" value="Genomic_DNA"/>
</dbReference>
<keyword evidence="1" id="KW-0469">Meiosis</keyword>
<dbReference type="Pfam" id="PF08631">
    <property type="entry name" value="SPO22"/>
    <property type="match status" value="1"/>
</dbReference>
<dbReference type="AlphaFoldDB" id="G9NSU4"/>
<dbReference type="PANTHER" id="PTHR40375:SF2">
    <property type="entry name" value="SPORULATION-SPECIFIC PROTEIN 22"/>
    <property type="match status" value="1"/>
</dbReference>
<reference evidence="2 3" key="1">
    <citation type="journal article" date="2011" name="Genome Biol.">
        <title>Comparative genome sequence analysis underscores mycoparasitism as the ancestral life style of Trichoderma.</title>
        <authorList>
            <person name="Kubicek C.P."/>
            <person name="Herrera-Estrella A."/>
            <person name="Seidl-Seiboth V."/>
            <person name="Martinez D.A."/>
            <person name="Druzhinina I.S."/>
            <person name="Thon M."/>
            <person name="Zeilinger S."/>
            <person name="Casas-Flores S."/>
            <person name="Horwitz B.A."/>
            <person name="Mukherjee P.K."/>
            <person name="Mukherjee M."/>
            <person name="Kredics L."/>
            <person name="Alcaraz L.D."/>
            <person name="Aerts A."/>
            <person name="Antal Z."/>
            <person name="Atanasova L."/>
            <person name="Cervantes-Badillo M.G."/>
            <person name="Challacombe J."/>
            <person name="Chertkov O."/>
            <person name="McCluskey K."/>
            <person name="Coulpier F."/>
            <person name="Deshpande N."/>
            <person name="von Doehren H."/>
            <person name="Ebbole D.J."/>
            <person name="Esquivel-Naranjo E.U."/>
            <person name="Fekete E."/>
            <person name="Flipphi M."/>
            <person name="Glaser F."/>
            <person name="Gomez-Rodriguez E.Y."/>
            <person name="Gruber S."/>
            <person name="Han C."/>
            <person name="Henrissat B."/>
            <person name="Hermosa R."/>
            <person name="Hernandez-Onate M."/>
            <person name="Karaffa L."/>
            <person name="Kosti I."/>
            <person name="Le Crom S."/>
            <person name="Lindquist E."/>
            <person name="Lucas S."/>
            <person name="Luebeck M."/>
            <person name="Luebeck P.S."/>
            <person name="Margeot A."/>
            <person name="Metz B."/>
            <person name="Misra M."/>
            <person name="Nevalainen H."/>
            <person name="Omann M."/>
            <person name="Packer N."/>
            <person name="Perrone G."/>
            <person name="Uresti-Rivera E.E."/>
            <person name="Salamov A."/>
            <person name="Schmoll M."/>
            <person name="Seiboth B."/>
            <person name="Shapiro H."/>
            <person name="Sukno S."/>
            <person name="Tamayo-Ramos J.A."/>
            <person name="Tisch D."/>
            <person name="Wiest A."/>
            <person name="Wilkinson H.H."/>
            <person name="Zhang M."/>
            <person name="Coutinho P.M."/>
            <person name="Kenerley C.M."/>
            <person name="Monte E."/>
            <person name="Baker S.E."/>
            <person name="Grigoriev I.V."/>
        </authorList>
    </citation>
    <scope>NUCLEOTIDE SEQUENCE [LARGE SCALE GENOMIC DNA]</scope>
    <source>
        <strain evidence="3">ATCC 20476 / IMI 206040</strain>
    </source>
</reference>
<sequence>MALGSSSNRIMGIDFAATLQTQLSGPLDAGDTELLIADTGHHIQKIHNATQSGSSSPLPPDLAKDAERKGRNLWNLCLGRSAGRAKKDDPSEAVHLMDLALALGKVCIGALDLDLARLALQKAAELIEYLKAIPLDSLDSIGQNERTRLDAEYLAIRTAISWKEDRLDVAEHMFGKIDLLRPALNVRSAELIADTFQHIGYGLASKGDYGMAVKWFKRAYDLISLQALDQLSVKGLELRLAICQGLVRGLLDIGSQECFQEANRLIEYIESEVGDKPLVLHWRLELLQRAPGEVFDTEAYSSILYRMIRSFDYSDASFAFLLHHIKSLRERNHRLARGLLDELLLRHVIASKNSDWVGKTLVRRIWMIFQSMSDNVKNHFLTRYLTFKISLIDQDHDLGCESIRHLSKLSNASEGRDILYACIREAQLAGDRQCALAALQAIIRSWKDDEATPSNLPSILRCSIRLIQAIEENNTNEIHPKNTVYADDLCCLFEKAAECAERNPQDGDGKLFTVFELHWFRKNAYNLGVLNEITIMAIRCHFIISSALISLARTEDKTNEHLQHYLEARQHIRKFDAMLETKPDTTQGESVMKDLIAKLSTLLVFDVEAATVLKDWDGLNETVRKAKICQDEVTYKAMGDCILRSKAPGKVMFSTMQLIINEIFELEKFDYEKLMKYIRCMFQVILGTDDNSALQLVDQALQIAGEANEIGNTLPSAEIEWLVATTFNHGIEYYVRGESDSCHCWAIKAMDLANYVDDGGVMRDMLLDKFSQLQLDGRTR</sequence>
<dbReference type="OrthoDB" id="65716at2759"/>
<protein>
    <recommendedName>
        <fullName evidence="4">Protein ZIP4 homolog</fullName>
    </recommendedName>
</protein>
<dbReference type="HOGENOM" id="CLU_001453_0_0_1"/>
<dbReference type="Proteomes" id="UP000005426">
    <property type="component" value="Unassembled WGS sequence"/>
</dbReference>
<evidence type="ECO:0000256" key="1">
    <source>
        <dbReference type="ARBA" id="ARBA00023254"/>
    </source>
</evidence>
<proteinExistence type="predicted"/>
<evidence type="ECO:0008006" key="4">
    <source>
        <dbReference type="Google" id="ProtNLM"/>
    </source>
</evidence>
<name>G9NSU4_HYPAI</name>
<dbReference type="GO" id="GO:0051321">
    <property type="term" value="P:meiotic cell cycle"/>
    <property type="evidence" value="ECO:0007669"/>
    <property type="project" value="UniProtKB-KW"/>
</dbReference>
<keyword evidence="3" id="KW-1185">Reference proteome</keyword>